<dbReference type="PANTHER" id="PTHR42939:SF1">
    <property type="entry name" value="ABC TRANSPORTER ATP-BINDING PROTEIN ALBC-RELATED"/>
    <property type="match status" value="1"/>
</dbReference>
<protein>
    <submittedName>
        <fullName evidence="5">ABC-2 type transport system ATP-binding protein</fullName>
    </submittedName>
</protein>
<dbReference type="Pfam" id="PF00005">
    <property type="entry name" value="ABC_tran"/>
    <property type="match status" value="1"/>
</dbReference>
<accession>A0A4R2JNL7</accession>
<dbReference type="EMBL" id="SLWS01000005">
    <property type="protein sequence ID" value="TCO58736.1"/>
    <property type="molecule type" value="Genomic_DNA"/>
</dbReference>
<proteinExistence type="predicted"/>
<dbReference type="Proteomes" id="UP000295680">
    <property type="component" value="Unassembled WGS sequence"/>
</dbReference>
<dbReference type="CDD" id="cd03230">
    <property type="entry name" value="ABC_DR_subfamily_A"/>
    <property type="match status" value="1"/>
</dbReference>
<evidence type="ECO:0000256" key="1">
    <source>
        <dbReference type="ARBA" id="ARBA00022448"/>
    </source>
</evidence>
<gene>
    <name evidence="5" type="ORF">EV192_105808</name>
</gene>
<sequence length="292" mass="31690">MTTTVEIEAVLRVEDLAKRYGAKPVLAGCTFELYAGQVTALVGANGAGKTTLLTVLSGLLAPDGGTVVACGRVALVAQDRPLYDHLSARDMLRMARHLNLVWDEDRATRWLRRFHVPPNRLCGRLSTGQRTQVALAVALGRVPDVLLLDEPLANLDPLVRNEVMAELLTEAAETEMALLMSTHVVAELGGVADNLLVLTHGTITLAGQIDDLLANHRFYVGPRSASPPTGTVVRETHSEQQSTFLVTLETEPDETPDDAENEWVVRPATVKDIVVAHLANAREVAWHDRAHA</sequence>
<dbReference type="SMART" id="SM00382">
    <property type="entry name" value="AAA"/>
    <property type="match status" value="1"/>
</dbReference>
<dbReference type="InterPro" id="IPR027417">
    <property type="entry name" value="P-loop_NTPase"/>
</dbReference>
<dbReference type="GO" id="GO:0016887">
    <property type="term" value="F:ATP hydrolysis activity"/>
    <property type="evidence" value="ECO:0007669"/>
    <property type="project" value="InterPro"/>
</dbReference>
<dbReference type="InterPro" id="IPR003593">
    <property type="entry name" value="AAA+_ATPase"/>
</dbReference>
<evidence type="ECO:0000259" key="4">
    <source>
        <dbReference type="PROSITE" id="PS50893"/>
    </source>
</evidence>
<organism evidence="5 6">
    <name type="scientific">Actinocrispum wychmicini</name>
    <dbReference type="NCBI Taxonomy" id="1213861"/>
    <lineage>
        <taxon>Bacteria</taxon>
        <taxon>Bacillati</taxon>
        <taxon>Actinomycetota</taxon>
        <taxon>Actinomycetes</taxon>
        <taxon>Pseudonocardiales</taxon>
        <taxon>Pseudonocardiaceae</taxon>
        <taxon>Actinocrispum</taxon>
    </lineage>
</organism>
<evidence type="ECO:0000256" key="3">
    <source>
        <dbReference type="ARBA" id="ARBA00022840"/>
    </source>
</evidence>
<keyword evidence="1" id="KW-0813">Transport</keyword>
<dbReference type="PROSITE" id="PS50893">
    <property type="entry name" value="ABC_TRANSPORTER_2"/>
    <property type="match status" value="1"/>
</dbReference>
<dbReference type="GO" id="GO:0005524">
    <property type="term" value="F:ATP binding"/>
    <property type="evidence" value="ECO:0007669"/>
    <property type="project" value="UniProtKB-KW"/>
</dbReference>
<evidence type="ECO:0000256" key="2">
    <source>
        <dbReference type="ARBA" id="ARBA00022741"/>
    </source>
</evidence>
<dbReference type="RefSeq" id="WP_132119682.1">
    <property type="nucleotide sequence ID" value="NZ_SLWS01000005.1"/>
</dbReference>
<dbReference type="OrthoDB" id="9804819at2"/>
<dbReference type="PANTHER" id="PTHR42939">
    <property type="entry name" value="ABC TRANSPORTER ATP-BINDING PROTEIN ALBC-RELATED"/>
    <property type="match status" value="1"/>
</dbReference>
<keyword evidence="2" id="KW-0547">Nucleotide-binding</keyword>
<dbReference type="InterPro" id="IPR051782">
    <property type="entry name" value="ABC_Transporter_VariousFunc"/>
</dbReference>
<keyword evidence="6" id="KW-1185">Reference proteome</keyword>
<dbReference type="AlphaFoldDB" id="A0A4R2JNL7"/>
<dbReference type="Gene3D" id="3.40.50.300">
    <property type="entry name" value="P-loop containing nucleotide triphosphate hydrolases"/>
    <property type="match status" value="1"/>
</dbReference>
<keyword evidence="3 5" id="KW-0067">ATP-binding</keyword>
<evidence type="ECO:0000313" key="5">
    <source>
        <dbReference type="EMBL" id="TCO58736.1"/>
    </source>
</evidence>
<evidence type="ECO:0000313" key="6">
    <source>
        <dbReference type="Proteomes" id="UP000295680"/>
    </source>
</evidence>
<name>A0A4R2JNL7_9PSEU</name>
<reference evidence="5 6" key="1">
    <citation type="submission" date="2019-03" db="EMBL/GenBank/DDBJ databases">
        <title>Genomic Encyclopedia of Type Strains, Phase IV (KMG-IV): sequencing the most valuable type-strain genomes for metagenomic binning, comparative biology and taxonomic classification.</title>
        <authorList>
            <person name="Goeker M."/>
        </authorList>
    </citation>
    <scope>NUCLEOTIDE SEQUENCE [LARGE SCALE GENOMIC DNA]</scope>
    <source>
        <strain evidence="5 6">DSM 45934</strain>
    </source>
</reference>
<dbReference type="InterPro" id="IPR003439">
    <property type="entry name" value="ABC_transporter-like_ATP-bd"/>
</dbReference>
<dbReference type="SUPFAM" id="SSF52540">
    <property type="entry name" value="P-loop containing nucleoside triphosphate hydrolases"/>
    <property type="match status" value="1"/>
</dbReference>
<feature type="domain" description="ABC transporter" evidence="4">
    <location>
        <begin position="11"/>
        <end position="225"/>
    </location>
</feature>
<comment type="caution">
    <text evidence="5">The sequence shown here is derived from an EMBL/GenBank/DDBJ whole genome shotgun (WGS) entry which is preliminary data.</text>
</comment>